<dbReference type="PANTHER" id="PTHR33568">
    <property type="entry name" value="DNA POLYMERASE"/>
    <property type="match status" value="1"/>
</dbReference>
<dbReference type="GO" id="GO:0006260">
    <property type="term" value="P:DNA replication"/>
    <property type="evidence" value="ECO:0007669"/>
    <property type="project" value="UniProtKB-KW"/>
</dbReference>
<gene>
    <name evidence="10" type="primary">dnaB</name>
</gene>
<dbReference type="Pfam" id="PF03175">
    <property type="entry name" value="DNA_pol_B_2"/>
    <property type="match status" value="1"/>
</dbReference>
<dbReference type="InterPro" id="IPR043502">
    <property type="entry name" value="DNA/RNA_pol_sf"/>
</dbReference>
<keyword evidence="4" id="KW-0548">Nucleotidyltransferase</keyword>
<keyword evidence="10" id="KW-0547">Nucleotide-binding</keyword>
<name>G9ISF8_CYACP</name>
<evidence type="ECO:0000313" key="10">
    <source>
        <dbReference type="EMBL" id="AER54484.1"/>
    </source>
</evidence>
<feature type="domain" description="DNA-directed DNA polymerase family B mitochondria/virus" evidence="9">
    <location>
        <begin position="46"/>
        <end position="312"/>
    </location>
</feature>
<feature type="non-terminal residue" evidence="10">
    <location>
        <position position="340"/>
    </location>
</feature>
<evidence type="ECO:0000256" key="1">
    <source>
        <dbReference type="ARBA" id="ARBA00005755"/>
    </source>
</evidence>
<geneLocation type="mitochondrion" evidence="10"/>
<dbReference type="GO" id="GO:0004386">
    <property type="term" value="F:helicase activity"/>
    <property type="evidence" value="ECO:0007669"/>
    <property type="project" value="UniProtKB-KW"/>
</dbReference>
<evidence type="ECO:0000256" key="3">
    <source>
        <dbReference type="ARBA" id="ARBA00022679"/>
    </source>
</evidence>
<keyword evidence="3" id="KW-0808">Transferase</keyword>
<sequence>MINIPFLIPSSKNKTLTNKNIYVKNSNNFIKDNNLNRQKRKVKILLKNLKYNYKMKNIKSEGIPGISSRIFKKFFLSNKWPIVTPQKFYFILNSYYGGNTIQSKTSGKRLFYYDINSLYPYSLINKFPIKQPRLEKLPNLEKSFGFIKAIITPPNFTVNTILPQKKNINLKGDNKSWIGTYFSEELKLAKLRGYTINPIEGLIYQYKENLLLDFIMYIYSSKIKHPKSTKILLNSFYGKLSSDKNNVLKFSNSSPTPKHIALLNFENKNSFKHTKNLASIAIASATTSYARIYMLKSIYMANNPTQYSDTNSLLTQHKIRKNVKHRKKIGLFKNIIYTQK</sequence>
<dbReference type="AlphaFoldDB" id="G9ISF8"/>
<dbReference type="Gene3D" id="1.10.287.690">
    <property type="entry name" value="Helix hairpin bin"/>
    <property type="match status" value="1"/>
</dbReference>
<evidence type="ECO:0000256" key="2">
    <source>
        <dbReference type="ARBA" id="ARBA00012417"/>
    </source>
</evidence>
<keyword evidence="10" id="KW-0067">ATP-binding</keyword>
<dbReference type="InterPro" id="IPR023211">
    <property type="entry name" value="DNA_pol_palm_dom_sf"/>
</dbReference>
<reference evidence="10" key="1">
    <citation type="journal article" date="2012" name="Genome Biol. Evol.">
        <title>Evolution of linear mitochondrial genomes in medusozoan cnidarians.</title>
        <authorList>
            <person name="Kayal E."/>
            <person name="Bentlage B."/>
            <person name="Collins A.G."/>
            <person name="Kayal M."/>
            <person name="Pirro S."/>
            <person name="Lavrov D.V."/>
        </authorList>
    </citation>
    <scope>NUCLEOTIDE SEQUENCE</scope>
</reference>
<keyword evidence="6" id="KW-0239">DNA-directed DNA polymerase</keyword>
<dbReference type="SUPFAM" id="SSF56672">
    <property type="entry name" value="DNA/RNA polymerases"/>
    <property type="match status" value="1"/>
</dbReference>
<evidence type="ECO:0000256" key="5">
    <source>
        <dbReference type="ARBA" id="ARBA00022705"/>
    </source>
</evidence>
<dbReference type="GO" id="GO:0003887">
    <property type="term" value="F:DNA-directed DNA polymerase activity"/>
    <property type="evidence" value="ECO:0007669"/>
    <property type="project" value="UniProtKB-KW"/>
</dbReference>
<accession>G9ISF8</accession>
<dbReference type="GO" id="GO:0000166">
    <property type="term" value="F:nucleotide binding"/>
    <property type="evidence" value="ECO:0007669"/>
    <property type="project" value="InterPro"/>
</dbReference>
<dbReference type="Gene3D" id="4.10.80.20">
    <property type="entry name" value="DNA polymerase, domain 5"/>
    <property type="match status" value="1"/>
</dbReference>
<dbReference type="Gene3D" id="3.90.1600.10">
    <property type="entry name" value="Palm domain of DNA polymerase"/>
    <property type="match status" value="1"/>
</dbReference>
<keyword evidence="5" id="KW-0235">DNA replication</keyword>
<dbReference type="InterPro" id="IPR004868">
    <property type="entry name" value="DNA-dir_DNA_pol_B_mt/vir"/>
</dbReference>
<comment type="similarity">
    <text evidence="1">Belongs to the DNA polymerase type-B family.</text>
</comment>
<comment type="catalytic activity">
    <reaction evidence="8">
        <text>DNA(n) + a 2'-deoxyribonucleoside 5'-triphosphate = DNA(n+1) + diphosphate</text>
        <dbReference type="Rhea" id="RHEA:22508"/>
        <dbReference type="Rhea" id="RHEA-COMP:17339"/>
        <dbReference type="Rhea" id="RHEA-COMP:17340"/>
        <dbReference type="ChEBI" id="CHEBI:33019"/>
        <dbReference type="ChEBI" id="CHEBI:61560"/>
        <dbReference type="ChEBI" id="CHEBI:173112"/>
        <dbReference type="EC" id="2.7.7.7"/>
    </reaction>
</comment>
<keyword evidence="10" id="KW-0496">Mitochondrion</keyword>
<evidence type="ECO:0000259" key="9">
    <source>
        <dbReference type="Pfam" id="PF03175"/>
    </source>
</evidence>
<evidence type="ECO:0000256" key="4">
    <source>
        <dbReference type="ARBA" id="ARBA00022695"/>
    </source>
</evidence>
<dbReference type="PRINTS" id="PR00106">
    <property type="entry name" value="DNAPOLB"/>
</dbReference>
<dbReference type="Gene3D" id="3.30.1770.10">
    <property type="entry name" value="TPR 1 domain of DNA polymerase"/>
    <property type="match status" value="1"/>
</dbReference>
<protein>
    <recommendedName>
        <fullName evidence="2">DNA-directed DNA polymerase</fullName>
        <ecNumber evidence="2">2.7.7.7</ecNumber>
    </recommendedName>
</protein>
<evidence type="ECO:0000256" key="6">
    <source>
        <dbReference type="ARBA" id="ARBA00022932"/>
    </source>
</evidence>
<keyword evidence="10" id="KW-0347">Helicase</keyword>
<proteinExistence type="inferred from homology"/>
<organism evidence="10">
    <name type="scientific">Cyanea capillata</name>
    <name type="common">Lion's mane jellyfish</name>
    <name type="synonym">Cyanea arctica</name>
    <dbReference type="NCBI Taxonomy" id="27804"/>
    <lineage>
        <taxon>Eukaryota</taxon>
        <taxon>Metazoa</taxon>
        <taxon>Cnidaria</taxon>
        <taxon>Scyphozoa</taxon>
        <taxon>Semaeostomeae</taxon>
        <taxon>Cyaneidae</taxon>
        <taxon>Cyanea</taxon>
    </lineage>
</organism>
<keyword evidence="10" id="KW-0378">Hydrolase</keyword>
<dbReference type="EC" id="2.7.7.7" evidence="2"/>
<evidence type="ECO:0000256" key="7">
    <source>
        <dbReference type="ARBA" id="ARBA00023125"/>
    </source>
</evidence>
<dbReference type="InterPro" id="IPR006172">
    <property type="entry name" value="DNA-dir_DNA_pol_B"/>
</dbReference>
<dbReference type="PANTHER" id="PTHR33568:SF3">
    <property type="entry name" value="DNA-DIRECTED DNA POLYMERASE"/>
    <property type="match status" value="1"/>
</dbReference>
<dbReference type="GO" id="GO:0003677">
    <property type="term" value="F:DNA binding"/>
    <property type="evidence" value="ECO:0007669"/>
    <property type="project" value="UniProtKB-KW"/>
</dbReference>
<evidence type="ECO:0000256" key="8">
    <source>
        <dbReference type="ARBA" id="ARBA00049244"/>
    </source>
</evidence>
<keyword evidence="7" id="KW-0238">DNA-binding</keyword>
<dbReference type="EMBL" id="JN700937">
    <property type="protein sequence ID" value="AER54484.1"/>
    <property type="molecule type" value="Genomic_DNA"/>
</dbReference>